<evidence type="ECO:0000313" key="2">
    <source>
        <dbReference type="Proteomes" id="UP001597472"/>
    </source>
</evidence>
<proteinExistence type="predicted"/>
<comment type="caution">
    <text evidence="1">The sequence shown here is derived from an EMBL/GenBank/DDBJ whole genome shotgun (WGS) entry which is preliminary data.</text>
</comment>
<evidence type="ECO:0000313" key="1">
    <source>
        <dbReference type="EMBL" id="MFD2552302.1"/>
    </source>
</evidence>
<sequence length="113" mass="12755">MLLLVYAVNFGTTVHTSFWYAQAAFEGANNTANKQSEQPTKSFDTPKAFEFFSDTPTELSHPDKLKTISKKFTSWASSEAYLVAKDVQLLTNSKLLIPSYNTRTCIFPFHSFT</sequence>
<accession>A0ABW5KTJ7</accession>
<protein>
    <submittedName>
        <fullName evidence="1">Uncharacterized protein</fullName>
    </submittedName>
</protein>
<organism evidence="1 2">
    <name type="scientific">Bizionia sediminis</name>
    <dbReference type="NCBI Taxonomy" id="1737064"/>
    <lineage>
        <taxon>Bacteria</taxon>
        <taxon>Pseudomonadati</taxon>
        <taxon>Bacteroidota</taxon>
        <taxon>Flavobacteriia</taxon>
        <taxon>Flavobacteriales</taxon>
        <taxon>Flavobacteriaceae</taxon>
        <taxon>Bizionia</taxon>
    </lineage>
</organism>
<reference evidence="2" key="1">
    <citation type="journal article" date="2019" name="Int. J. Syst. Evol. Microbiol.">
        <title>The Global Catalogue of Microorganisms (GCM) 10K type strain sequencing project: providing services to taxonomists for standard genome sequencing and annotation.</title>
        <authorList>
            <consortium name="The Broad Institute Genomics Platform"/>
            <consortium name="The Broad Institute Genome Sequencing Center for Infectious Disease"/>
            <person name="Wu L."/>
            <person name="Ma J."/>
        </authorList>
    </citation>
    <scope>NUCLEOTIDE SEQUENCE [LARGE SCALE GENOMIC DNA]</scope>
    <source>
        <strain evidence="2">KCTC 42587</strain>
    </source>
</reference>
<name>A0ABW5KTJ7_9FLAO</name>
<dbReference type="RefSeq" id="WP_376894276.1">
    <property type="nucleotide sequence ID" value="NZ_JBHULS010000004.1"/>
</dbReference>
<keyword evidence="2" id="KW-1185">Reference proteome</keyword>
<dbReference type="Proteomes" id="UP001597472">
    <property type="component" value="Unassembled WGS sequence"/>
</dbReference>
<dbReference type="EMBL" id="JBHULS010000004">
    <property type="protein sequence ID" value="MFD2552302.1"/>
    <property type="molecule type" value="Genomic_DNA"/>
</dbReference>
<gene>
    <name evidence="1" type="ORF">ACFSQP_10780</name>
</gene>